<dbReference type="PROSITE" id="PS00375">
    <property type="entry name" value="UDPGT"/>
    <property type="match status" value="1"/>
</dbReference>
<evidence type="ECO:0000256" key="2">
    <source>
        <dbReference type="ARBA" id="ARBA00022676"/>
    </source>
</evidence>
<dbReference type="InterPro" id="IPR002213">
    <property type="entry name" value="UDP_glucos_trans"/>
</dbReference>
<sequence>MSHLNSLLEQRIFRDLKCPSIEQHIVNKAFGADFPSVKEINKNISLLFVNANEFFEFPHPIFNKVIYIGGIVQSKAKPIQSIVKTILDKSNKGVVLFSFGSITDTTKMSIAMKQAFLRAFAHFPQYDFIWKFKLGANDSSLLAPNVHLFNWLDQKAVMEHPNLKAFITHCGMNSINEAAHAGVPMVAVPLFGDQLFNAALVKHKAIGEYVDIRQAEDPQVIIDALHRVLNKPIYR</sequence>
<dbReference type="Proteomes" id="UP000887574">
    <property type="component" value="Unplaced"/>
</dbReference>
<reference evidence="8" key="1">
    <citation type="submission" date="2022-11" db="UniProtKB">
        <authorList>
            <consortium name="WormBaseParasite"/>
        </authorList>
    </citation>
    <scope>IDENTIFICATION</scope>
</reference>
<comment type="catalytic activity">
    <reaction evidence="4 6">
        <text>glucuronate acceptor + UDP-alpha-D-glucuronate = acceptor beta-D-glucuronoside + UDP + H(+)</text>
        <dbReference type="Rhea" id="RHEA:21032"/>
        <dbReference type="ChEBI" id="CHEBI:15378"/>
        <dbReference type="ChEBI" id="CHEBI:58052"/>
        <dbReference type="ChEBI" id="CHEBI:58223"/>
        <dbReference type="ChEBI" id="CHEBI:132367"/>
        <dbReference type="ChEBI" id="CHEBI:132368"/>
        <dbReference type="EC" id="2.4.1.17"/>
    </reaction>
</comment>
<dbReference type="InterPro" id="IPR035595">
    <property type="entry name" value="UDP_glycos_trans_CS"/>
</dbReference>
<dbReference type="WBParaSite" id="jg6007">
    <property type="protein sequence ID" value="jg6007"/>
    <property type="gene ID" value="jg6007"/>
</dbReference>
<dbReference type="GO" id="GO:0015020">
    <property type="term" value="F:glucuronosyltransferase activity"/>
    <property type="evidence" value="ECO:0007669"/>
    <property type="project" value="UniProtKB-EC"/>
</dbReference>
<dbReference type="AlphaFoldDB" id="A0A915EHN6"/>
<proteinExistence type="inferred from homology"/>
<keyword evidence="2 5" id="KW-0328">Glycosyltransferase</keyword>
<dbReference type="EC" id="2.4.1.17" evidence="6"/>
<dbReference type="Pfam" id="PF00201">
    <property type="entry name" value="UDPGT"/>
    <property type="match status" value="1"/>
</dbReference>
<comment type="similarity">
    <text evidence="1 5">Belongs to the UDP-glycosyltransferase family.</text>
</comment>
<dbReference type="InterPro" id="IPR050271">
    <property type="entry name" value="UDP-glycosyltransferase"/>
</dbReference>
<dbReference type="PANTHER" id="PTHR48043:SF145">
    <property type="entry name" value="FI06409P-RELATED"/>
    <property type="match status" value="1"/>
</dbReference>
<keyword evidence="7" id="KW-1185">Reference proteome</keyword>
<name>A0A915EHN6_9BILA</name>
<evidence type="ECO:0000256" key="3">
    <source>
        <dbReference type="ARBA" id="ARBA00022679"/>
    </source>
</evidence>
<dbReference type="GO" id="GO:0016020">
    <property type="term" value="C:membrane"/>
    <property type="evidence" value="ECO:0007669"/>
    <property type="project" value="UniProtKB-SubCell"/>
</dbReference>
<dbReference type="CDD" id="cd03784">
    <property type="entry name" value="GT1_Gtf-like"/>
    <property type="match status" value="1"/>
</dbReference>
<dbReference type="Gene3D" id="3.40.50.2000">
    <property type="entry name" value="Glycogen Phosphorylase B"/>
    <property type="match status" value="1"/>
</dbReference>
<protein>
    <recommendedName>
        <fullName evidence="6">UDP-glucuronosyltransferase</fullName>
        <ecNumber evidence="6">2.4.1.17</ecNumber>
    </recommendedName>
</protein>
<organism evidence="7 8">
    <name type="scientific">Ditylenchus dipsaci</name>
    <dbReference type="NCBI Taxonomy" id="166011"/>
    <lineage>
        <taxon>Eukaryota</taxon>
        <taxon>Metazoa</taxon>
        <taxon>Ecdysozoa</taxon>
        <taxon>Nematoda</taxon>
        <taxon>Chromadorea</taxon>
        <taxon>Rhabditida</taxon>
        <taxon>Tylenchina</taxon>
        <taxon>Tylenchomorpha</taxon>
        <taxon>Sphaerularioidea</taxon>
        <taxon>Anguinidae</taxon>
        <taxon>Anguininae</taxon>
        <taxon>Ditylenchus</taxon>
    </lineage>
</organism>
<accession>A0A915EHN6</accession>
<evidence type="ECO:0000313" key="8">
    <source>
        <dbReference type="WBParaSite" id="jg6007"/>
    </source>
</evidence>
<comment type="subcellular location">
    <subcellularLocation>
        <location evidence="6">Membrane</location>
        <topology evidence="6">Single-pass membrane protein</topology>
    </subcellularLocation>
</comment>
<evidence type="ECO:0000256" key="6">
    <source>
        <dbReference type="RuleBase" id="RU362059"/>
    </source>
</evidence>
<evidence type="ECO:0000313" key="7">
    <source>
        <dbReference type="Proteomes" id="UP000887574"/>
    </source>
</evidence>
<evidence type="ECO:0000256" key="4">
    <source>
        <dbReference type="ARBA" id="ARBA00047475"/>
    </source>
</evidence>
<dbReference type="PANTHER" id="PTHR48043">
    <property type="entry name" value="EG:EG0003.4 PROTEIN-RELATED"/>
    <property type="match status" value="1"/>
</dbReference>
<dbReference type="SUPFAM" id="SSF53756">
    <property type="entry name" value="UDP-Glycosyltransferase/glycogen phosphorylase"/>
    <property type="match status" value="1"/>
</dbReference>
<evidence type="ECO:0000256" key="1">
    <source>
        <dbReference type="ARBA" id="ARBA00009995"/>
    </source>
</evidence>
<keyword evidence="3 5" id="KW-0808">Transferase</keyword>
<evidence type="ECO:0000256" key="5">
    <source>
        <dbReference type="RuleBase" id="RU003718"/>
    </source>
</evidence>
<dbReference type="FunFam" id="3.40.50.2000:FF:000021">
    <property type="entry name" value="UDP-glucuronosyltransferase"/>
    <property type="match status" value="1"/>
</dbReference>